<protein>
    <recommendedName>
        <fullName evidence="3">Terminase small subunit</fullName>
    </recommendedName>
</protein>
<dbReference type="RefSeq" id="WP_265961677.1">
    <property type="nucleotide sequence ID" value="NZ_JAPEVI010000003.1"/>
</dbReference>
<proteinExistence type="predicted"/>
<organism evidence="1 2">
    <name type="scientific">Roseibium salinum</name>
    <dbReference type="NCBI Taxonomy" id="1604349"/>
    <lineage>
        <taxon>Bacteria</taxon>
        <taxon>Pseudomonadati</taxon>
        <taxon>Pseudomonadota</taxon>
        <taxon>Alphaproteobacteria</taxon>
        <taxon>Hyphomicrobiales</taxon>
        <taxon>Stappiaceae</taxon>
        <taxon>Roseibium</taxon>
    </lineage>
</organism>
<reference evidence="1 2" key="1">
    <citation type="journal article" date="2016" name="Int. J. Syst. Evol. Microbiol.">
        <title>Labrenzia salina sp. nov., isolated from the rhizosphere of the halophyte Arthrocnemum macrostachyum.</title>
        <authorList>
            <person name="Camacho M."/>
            <person name="Redondo-Gomez S."/>
            <person name="Rodriguez-Llorente I."/>
            <person name="Rohde M."/>
            <person name="Sproer C."/>
            <person name="Schumann P."/>
            <person name="Klenk H.P."/>
            <person name="Montero-Calasanz M.D.C."/>
        </authorList>
    </citation>
    <scope>NUCLEOTIDE SEQUENCE [LARGE SCALE GENOMIC DNA]</scope>
    <source>
        <strain evidence="1 2">DSM 29163</strain>
    </source>
</reference>
<evidence type="ECO:0000313" key="2">
    <source>
        <dbReference type="Proteomes" id="UP001300261"/>
    </source>
</evidence>
<name>A0ABT3QYH8_9HYPH</name>
<evidence type="ECO:0008006" key="3">
    <source>
        <dbReference type="Google" id="ProtNLM"/>
    </source>
</evidence>
<accession>A0ABT3QYH8</accession>
<dbReference type="Proteomes" id="UP001300261">
    <property type="component" value="Unassembled WGS sequence"/>
</dbReference>
<comment type="caution">
    <text evidence="1">The sequence shown here is derived from an EMBL/GenBank/DDBJ whole genome shotgun (WGS) entry which is preliminary data.</text>
</comment>
<gene>
    <name evidence="1" type="ORF">ON753_06070</name>
</gene>
<sequence length="127" mass="13876">MPVDRTDTAAPPAATRSAVANGSRLFVEGLDGRSALARRYRDLVGEFTADLGGDPSEAQKQLIRRAASLSTWCEAQEVKLANGDEIEIGPLTTAANSLRRILQDIGIERKIRTINARRLEQLMGDDR</sequence>
<dbReference type="EMBL" id="JAPEVI010000003">
    <property type="protein sequence ID" value="MCX2721972.1"/>
    <property type="molecule type" value="Genomic_DNA"/>
</dbReference>
<evidence type="ECO:0000313" key="1">
    <source>
        <dbReference type="EMBL" id="MCX2721972.1"/>
    </source>
</evidence>
<keyword evidence="2" id="KW-1185">Reference proteome</keyword>